<dbReference type="InterPro" id="IPR014719">
    <property type="entry name" value="Ribosomal_bL12_C/ClpS-like"/>
</dbReference>
<gene>
    <name evidence="3" type="primary">rplL</name>
    <name evidence="5" type="ORF">POL72_24350</name>
</gene>
<dbReference type="GO" id="GO:0005840">
    <property type="term" value="C:ribosome"/>
    <property type="evidence" value="ECO:0007669"/>
    <property type="project" value="UniProtKB-KW"/>
</dbReference>
<accession>A0ABT5C3A8</accession>
<evidence type="ECO:0000259" key="4">
    <source>
        <dbReference type="Pfam" id="PF00542"/>
    </source>
</evidence>
<sequence>MSLTREQVIAYIEGLTAEELCELTSELMERLGRPATEPAPLSFTMGALPAMPWDDEVVSVVLSSFGGERIAVIKAVRELWGLGLDEARRLVESAPIVLREGLSRMEAQAAAERLTSAGAEVELR</sequence>
<dbReference type="EMBL" id="JAQNDK010000002">
    <property type="protein sequence ID" value="MDC0680893.1"/>
    <property type="molecule type" value="Genomic_DNA"/>
</dbReference>
<evidence type="ECO:0000256" key="2">
    <source>
        <dbReference type="ARBA" id="ARBA00023274"/>
    </source>
</evidence>
<comment type="similarity">
    <text evidence="3">Belongs to the bacterial ribosomal protein bL12 family.</text>
</comment>
<dbReference type="InterPro" id="IPR013823">
    <property type="entry name" value="Ribosomal_bL12_C"/>
</dbReference>
<dbReference type="PANTHER" id="PTHR45987:SF4">
    <property type="entry name" value="LARGE RIBOSOMAL SUBUNIT PROTEIN BL12M"/>
    <property type="match status" value="1"/>
</dbReference>
<keyword evidence="6" id="KW-1185">Reference proteome</keyword>
<keyword evidence="1 3" id="KW-0689">Ribosomal protein</keyword>
<dbReference type="InterPro" id="IPR000206">
    <property type="entry name" value="Ribosomal_bL12"/>
</dbReference>
<evidence type="ECO:0000313" key="6">
    <source>
        <dbReference type="Proteomes" id="UP001217485"/>
    </source>
</evidence>
<dbReference type="RefSeq" id="WP_272097915.1">
    <property type="nucleotide sequence ID" value="NZ_JAQNDK010000002.1"/>
</dbReference>
<comment type="function">
    <text evidence="3">Forms part of the ribosomal stalk which helps the ribosome interact with GTP-bound translation factors. Is thus essential for accurate translation.</text>
</comment>
<dbReference type="Pfam" id="PF00542">
    <property type="entry name" value="Ribosomal_L12"/>
    <property type="match status" value="1"/>
</dbReference>
<evidence type="ECO:0000313" key="5">
    <source>
        <dbReference type="EMBL" id="MDC0680893.1"/>
    </source>
</evidence>
<protein>
    <recommendedName>
        <fullName evidence="3">Large ribosomal subunit protein bL12</fullName>
    </recommendedName>
</protein>
<dbReference type="HAMAP" id="MF_00368">
    <property type="entry name" value="Ribosomal_bL12"/>
    <property type="match status" value="1"/>
</dbReference>
<keyword evidence="2 3" id="KW-0687">Ribonucleoprotein</keyword>
<name>A0ABT5C3A8_9BACT</name>
<reference evidence="5 6" key="1">
    <citation type="submission" date="2023-01" db="EMBL/GenBank/DDBJ databases">
        <title>Minimal conservation of predation-associated metabolite biosynthetic gene clusters underscores biosynthetic potential of Myxococcota including descriptions for ten novel species: Archangium lansinium sp. nov., Myxococcus landrumus sp. nov., Nannocystis bai.</title>
        <authorList>
            <person name="Ahearne A."/>
            <person name="Stevens C."/>
            <person name="Dowd S."/>
        </authorList>
    </citation>
    <scope>NUCLEOTIDE SEQUENCE [LARGE SCALE GENOMIC DNA]</scope>
    <source>
        <strain evidence="5 6">WIWO2</strain>
    </source>
</reference>
<evidence type="ECO:0000256" key="3">
    <source>
        <dbReference type="HAMAP-Rule" id="MF_00368"/>
    </source>
</evidence>
<proteinExistence type="inferred from homology"/>
<organism evidence="5 6">
    <name type="scientific">Sorangium atrum</name>
    <dbReference type="NCBI Taxonomy" id="2995308"/>
    <lineage>
        <taxon>Bacteria</taxon>
        <taxon>Pseudomonadati</taxon>
        <taxon>Myxococcota</taxon>
        <taxon>Polyangia</taxon>
        <taxon>Polyangiales</taxon>
        <taxon>Polyangiaceae</taxon>
        <taxon>Sorangium</taxon>
    </lineage>
</organism>
<dbReference type="Proteomes" id="UP001217485">
    <property type="component" value="Unassembled WGS sequence"/>
</dbReference>
<dbReference type="Gene3D" id="3.30.1390.10">
    <property type="match status" value="1"/>
</dbReference>
<feature type="domain" description="Large ribosomal subunit protein bL12 C-terminal" evidence="4">
    <location>
        <begin position="59"/>
        <end position="123"/>
    </location>
</feature>
<dbReference type="SUPFAM" id="SSF54736">
    <property type="entry name" value="ClpS-like"/>
    <property type="match status" value="1"/>
</dbReference>
<comment type="caution">
    <text evidence="5">The sequence shown here is derived from an EMBL/GenBank/DDBJ whole genome shotgun (WGS) entry which is preliminary data.</text>
</comment>
<evidence type="ECO:0000256" key="1">
    <source>
        <dbReference type="ARBA" id="ARBA00022980"/>
    </source>
</evidence>
<dbReference type="PANTHER" id="PTHR45987">
    <property type="entry name" value="39S RIBOSOMAL PROTEIN L12"/>
    <property type="match status" value="1"/>
</dbReference>
<comment type="subunit">
    <text evidence="3">Homodimer. Part of the ribosomal stalk of the 50S ribosomal subunit. Forms a multimeric L10(L12)X complex, where L10 forms an elongated spine to which 2 to 4 L12 dimers bind in a sequential fashion. Binds GTP-bound translation factors.</text>
</comment>